<evidence type="ECO:0000313" key="8">
    <source>
        <dbReference type="Proteomes" id="UP000013776"/>
    </source>
</evidence>
<dbReference type="SUPFAM" id="SSF90209">
    <property type="entry name" value="Ran binding protein zinc finger-like"/>
    <property type="match status" value="1"/>
</dbReference>
<evidence type="ECO:0000259" key="5">
    <source>
        <dbReference type="PROSITE" id="PS50199"/>
    </source>
</evidence>
<dbReference type="Gene3D" id="4.10.1060.10">
    <property type="entry name" value="Zinc finger, RanBP2-type"/>
    <property type="match status" value="1"/>
</dbReference>
<gene>
    <name evidence="7" type="ORF">TAPDE_003276</name>
</gene>
<dbReference type="InterPro" id="IPR001876">
    <property type="entry name" value="Znf_RanBP2"/>
</dbReference>
<proteinExistence type="predicted"/>
<dbReference type="GO" id="GO:0006281">
    <property type="term" value="P:DNA repair"/>
    <property type="evidence" value="ECO:0007669"/>
    <property type="project" value="TreeGrafter"/>
</dbReference>
<dbReference type="PROSITE" id="PS51397">
    <property type="entry name" value="WLM"/>
    <property type="match status" value="1"/>
</dbReference>
<evidence type="ECO:0000256" key="2">
    <source>
        <dbReference type="ARBA" id="ARBA00022771"/>
    </source>
</evidence>
<dbReference type="Pfam" id="PF00641">
    <property type="entry name" value="Zn_ribbon_RanBP"/>
    <property type="match status" value="2"/>
</dbReference>
<dbReference type="STRING" id="1097556.R4XC90"/>
<dbReference type="SMART" id="SM00547">
    <property type="entry name" value="ZnF_RBZ"/>
    <property type="match status" value="2"/>
</dbReference>
<dbReference type="AlphaFoldDB" id="R4XC90"/>
<feature type="domain" description="RanBP2-type" evidence="5">
    <location>
        <begin position="363"/>
        <end position="393"/>
    </location>
</feature>
<protein>
    <submittedName>
        <fullName evidence="7">Zinc metallopeptidase</fullName>
    </submittedName>
</protein>
<dbReference type="eggNOG" id="KOG1558">
    <property type="taxonomic scope" value="Eukaryota"/>
</dbReference>
<dbReference type="Pfam" id="PF08325">
    <property type="entry name" value="WLM"/>
    <property type="match status" value="1"/>
</dbReference>
<evidence type="ECO:0000313" key="7">
    <source>
        <dbReference type="EMBL" id="CCG83185.1"/>
    </source>
</evidence>
<evidence type="ECO:0000256" key="1">
    <source>
        <dbReference type="ARBA" id="ARBA00022723"/>
    </source>
</evidence>
<dbReference type="GO" id="GO:0008270">
    <property type="term" value="F:zinc ion binding"/>
    <property type="evidence" value="ECO:0007669"/>
    <property type="project" value="UniProtKB-KW"/>
</dbReference>
<evidence type="ECO:0000259" key="6">
    <source>
        <dbReference type="PROSITE" id="PS51397"/>
    </source>
</evidence>
<evidence type="ECO:0000256" key="3">
    <source>
        <dbReference type="ARBA" id="ARBA00022833"/>
    </source>
</evidence>
<dbReference type="PANTHER" id="PTHR46622:SF1">
    <property type="entry name" value="DNA-DEPENDENT METALLOPROTEASE WSS1"/>
    <property type="match status" value="1"/>
</dbReference>
<reference evidence="7 8" key="1">
    <citation type="journal article" date="2013" name="MBio">
        <title>Genome sequencing of the plant pathogen Taphrina deformans, the causal agent of peach leaf curl.</title>
        <authorList>
            <person name="Cisse O.H."/>
            <person name="Almeida J.M.G.C.F."/>
            <person name="Fonseca A."/>
            <person name="Kumar A.A."/>
            <person name="Salojaervi J."/>
            <person name="Overmyer K."/>
            <person name="Hauser P.M."/>
            <person name="Pagni M."/>
        </authorList>
    </citation>
    <scope>NUCLEOTIDE SEQUENCE [LARGE SCALE GENOMIC DNA]</scope>
    <source>
        <strain evidence="8">PYCC 5710 / ATCC 11124 / CBS 356.35 / IMI 108563 / JCM 9778 / NBRC 8474</strain>
    </source>
</reference>
<dbReference type="Proteomes" id="UP000013776">
    <property type="component" value="Unassembled WGS sequence"/>
</dbReference>
<evidence type="ECO:0000256" key="4">
    <source>
        <dbReference type="PROSITE-ProRule" id="PRU00322"/>
    </source>
</evidence>
<dbReference type="InterPro" id="IPR036443">
    <property type="entry name" value="Znf_RanBP2_sf"/>
</dbReference>
<dbReference type="OrthoDB" id="261960at2759"/>
<keyword evidence="8" id="KW-1185">Reference proteome</keyword>
<dbReference type="PANTHER" id="PTHR46622">
    <property type="entry name" value="DNA-DEPENDENT METALLOPROTEASE WSS1"/>
    <property type="match status" value="1"/>
</dbReference>
<keyword evidence="3" id="KW-0862">Zinc</keyword>
<name>R4XC90_TAPDE</name>
<dbReference type="GO" id="GO:0008237">
    <property type="term" value="F:metallopeptidase activity"/>
    <property type="evidence" value="ECO:0007669"/>
    <property type="project" value="TreeGrafter"/>
</dbReference>
<dbReference type="PROSITE" id="PS01358">
    <property type="entry name" value="ZF_RANBP2_1"/>
    <property type="match status" value="2"/>
</dbReference>
<comment type="caution">
    <text evidence="7">The sequence shown here is derived from an EMBL/GenBank/DDBJ whole genome shotgun (WGS) entry which is preliminary data.</text>
</comment>
<dbReference type="InterPro" id="IPR013536">
    <property type="entry name" value="WLM_dom"/>
</dbReference>
<keyword evidence="2 4" id="KW-0863">Zinc-finger</keyword>
<dbReference type="GO" id="GO:0005634">
    <property type="term" value="C:nucleus"/>
    <property type="evidence" value="ECO:0007669"/>
    <property type="project" value="TreeGrafter"/>
</dbReference>
<organism evidence="7 8">
    <name type="scientific">Taphrina deformans (strain PYCC 5710 / ATCC 11124 / CBS 356.35 / IMI 108563 / JCM 9778 / NBRC 8474)</name>
    <name type="common">Peach leaf curl fungus</name>
    <name type="synonym">Lalaria deformans</name>
    <dbReference type="NCBI Taxonomy" id="1097556"/>
    <lineage>
        <taxon>Eukaryota</taxon>
        <taxon>Fungi</taxon>
        <taxon>Dikarya</taxon>
        <taxon>Ascomycota</taxon>
        <taxon>Taphrinomycotina</taxon>
        <taxon>Taphrinomycetes</taxon>
        <taxon>Taphrinales</taxon>
        <taxon>Taphrinaceae</taxon>
        <taxon>Taphrina</taxon>
    </lineage>
</organism>
<sequence>MTDRFVDTFIHLKKKPKAKEALDLLKRVAAHAKPIMESHHWHIKTLAEFFPTQTKLLGTNYGKGIKISLRLRHHYNDSEFLSFDDIMGTMLHELSHNVHGPHDAKFYALLDDLNLKYDTFLREGFRGDDGDSLGGRARTIEEARKVAAGKALARARGTGSTGRQLGGDKVLDATLREKVATAAQRRLHDAKWCGHGRAEDPILVDEEEESVNRGDETRDEKVSEAIEVNEELIANDEAMVRHTKLPPEVIEIPSDEEAPKKTTQPAVHGSKQSYIPATKVPGTKRVLERTSQESEDFLRMKDRGLIADTLYDHLKKLKKDDKQLVGRNVPLGKWQCGLCTLLNPLSAEQCAACEAERPANSHQVGDYWACERCLQFNPRDRWMCLQCQGIKKTS</sequence>
<keyword evidence="1" id="KW-0479">Metal-binding</keyword>
<dbReference type="InterPro" id="IPR053000">
    <property type="entry name" value="WSS1-like_metalloprotease"/>
</dbReference>
<dbReference type="EMBL" id="CAHR02000128">
    <property type="protein sequence ID" value="CCG83185.1"/>
    <property type="molecule type" value="Genomic_DNA"/>
</dbReference>
<feature type="domain" description="RanBP2-type" evidence="5">
    <location>
        <begin position="330"/>
        <end position="359"/>
    </location>
</feature>
<dbReference type="PROSITE" id="PS50199">
    <property type="entry name" value="ZF_RANBP2_2"/>
    <property type="match status" value="2"/>
</dbReference>
<feature type="domain" description="WLM" evidence="6">
    <location>
        <begin position="1"/>
        <end position="188"/>
    </location>
</feature>
<accession>R4XC90</accession>